<evidence type="ECO:0000313" key="2">
    <source>
        <dbReference type="EMBL" id="GEK91912.1"/>
    </source>
</evidence>
<dbReference type="InterPro" id="IPR016181">
    <property type="entry name" value="Acyl_CoA_acyltransferase"/>
</dbReference>
<dbReference type="PROSITE" id="PS51186">
    <property type="entry name" value="GNAT"/>
    <property type="match status" value="1"/>
</dbReference>
<dbReference type="GO" id="GO:0016747">
    <property type="term" value="F:acyltransferase activity, transferring groups other than amino-acyl groups"/>
    <property type="evidence" value="ECO:0007669"/>
    <property type="project" value="InterPro"/>
</dbReference>
<keyword evidence="2" id="KW-0808">Transferase</keyword>
<dbReference type="EMBL" id="BJUY01000022">
    <property type="protein sequence ID" value="GEK91912.1"/>
    <property type="molecule type" value="Genomic_DNA"/>
</dbReference>
<accession>A0A511AWA1</accession>
<proteinExistence type="predicted"/>
<protein>
    <submittedName>
        <fullName evidence="2">N-acetyltransferase</fullName>
    </submittedName>
</protein>
<comment type="caution">
    <text evidence="2">The sequence shown here is derived from an EMBL/GenBank/DDBJ whole genome shotgun (WGS) entry which is preliminary data.</text>
</comment>
<gene>
    <name evidence="2" type="ORF">AKA01nite_15340</name>
</gene>
<keyword evidence="3" id="KW-1185">Reference proteome</keyword>
<name>A0A511AWA1_9LACT</name>
<reference evidence="2 3" key="1">
    <citation type="submission" date="2019-07" db="EMBL/GenBank/DDBJ databases">
        <title>Whole genome shotgun sequence of Alkalibacterium kapii NBRC 103247.</title>
        <authorList>
            <person name="Hosoyama A."/>
            <person name="Uohara A."/>
            <person name="Ohji S."/>
            <person name="Ichikawa N."/>
        </authorList>
    </citation>
    <scope>NUCLEOTIDE SEQUENCE [LARGE SCALE GENOMIC DNA]</scope>
    <source>
        <strain evidence="2 3">NBRC 103247</strain>
    </source>
</reference>
<evidence type="ECO:0000313" key="3">
    <source>
        <dbReference type="Proteomes" id="UP000321662"/>
    </source>
</evidence>
<dbReference type="Proteomes" id="UP000321662">
    <property type="component" value="Unassembled WGS sequence"/>
</dbReference>
<dbReference type="OrthoDB" id="5319888at2"/>
<evidence type="ECO:0000259" key="1">
    <source>
        <dbReference type="PROSITE" id="PS51186"/>
    </source>
</evidence>
<dbReference type="Pfam" id="PF00583">
    <property type="entry name" value="Acetyltransf_1"/>
    <property type="match status" value="1"/>
</dbReference>
<dbReference type="AlphaFoldDB" id="A0A511AWA1"/>
<organism evidence="2 3">
    <name type="scientific">Alkalibacterium kapii</name>
    <dbReference type="NCBI Taxonomy" id="426704"/>
    <lineage>
        <taxon>Bacteria</taxon>
        <taxon>Bacillati</taxon>
        <taxon>Bacillota</taxon>
        <taxon>Bacilli</taxon>
        <taxon>Lactobacillales</taxon>
        <taxon>Carnobacteriaceae</taxon>
        <taxon>Alkalibacterium</taxon>
    </lineage>
</organism>
<dbReference type="RefSeq" id="WP_146924720.1">
    <property type="nucleotide sequence ID" value="NZ_BJUY01000022.1"/>
</dbReference>
<feature type="domain" description="N-acetyltransferase" evidence="1">
    <location>
        <begin position="1"/>
        <end position="186"/>
    </location>
</feature>
<dbReference type="SUPFAM" id="SSF55729">
    <property type="entry name" value="Acyl-CoA N-acyltransferases (Nat)"/>
    <property type="match status" value="1"/>
</dbReference>
<sequence length="186" mass="21422">MIRSAHKEDVEEIIELMKVILIDMELPVMQKVPWKDLKSSLVKAAKQKAYRFNFTNAKVKEIDGRIVGFFYGYKGGSATDAYESIDAFLEKYNLTSDETYSDEESLDGEWYLDMLVIDESYRNKGIGSELLKAAFVEAEKSGMTAIGLNVDKRNPRARDLYERMGFEKVDELILSDHLYDHLQKKL</sequence>
<dbReference type="Gene3D" id="3.40.630.30">
    <property type="match status" value="1"/>
</dbReference>
<dbReference type="InterPro" id="IPR050276">
    <property type="entry name" value="MshD_Acetyltransferase"/>
</dbReference>
<dbReference type="PANTHER" id="PTHR43617">
    <property type="entry name" value="L-AMINO ACID N-ACETYLTRANSFERASE"/>
    <property type="match status" value="1"/>
</dbReference>
<dbReference type="InterPro" id="IPR000182">
    <property type="entry name" value="GNAT_dom"/>
</dbReference>
<dbReference type="CDD" id="cd04301">
    <property type="entry name" value="NAT_SF"/>
    <property type="match status" value="1"/>
</dbReference>